<evidence type="ECO:0000256" key="4">
    <source>
        <dbReference type="PROSITE-ProRule" id="PRU00042"/>
    </source>
</evidence>
<proteinExistence type="predicted"/>
<dbReference type="EMBL" id="CAQQ02131605">
    <property type="status" value="NOT_ANNOTATED_CDS"/>
    <property type="molecule type" value="Genomic_DNA"/>
</dbReference>
<dbReference type="PROSITE" id="PS00028">
    <property type="entry name" value="ZINC_FINGER_C2H2_1"/>
    <property type="match status" value="1"/>
</dbReference>
<evidence type="ECO:0000256" key="5">
    <source>
        <dbReference type="SAM" id="MobiDB-lite"/>
    </source>
</evidence>
<feature type="region of interest" description="Disordered" evidence="5">
    <location>
        <begin position="32"/>
        <end position="99"/>
    </location>
</feature>
<evidence type="ECO:0000313" key="7">
    <source>
        <dbReference type="EnsemblMetazoa" id="MESCA002588-PA"/>
    </source>
</evidence>
<dbReference type="PANTHER" id="PTHR23235">
    <property type="entry name" value="KRUEPPEL-LIKE TRANSCRIPTION FACTOR"/>
    <property type="match status" value="1"/>
</dbReference>
<feature type="domain" description="C2H2-type" evidence="6">
    <location>
        <begin position="480"/>
        <end position="509"/>
    </location>
</feature>
<keyword evidence="2 4" id="KW-0863">Zinc-finger</keyword>
<dbReference type="EnsemblMetazoa" id="MESCA002588-RA">
    <property type="protein sequence ID" value="MESCA002588-PA"/>
    <property type="gene ID" value="MESCA002588"/>
</dbReference>
<dbReference type="InterPro" id="IPR013087">
    <property type="entry name" value="Znf_C2H2_type"/>
</dbReference>
<dbReference type="GO" id="GO:0005737">
    <property type="term" value="C:cytoplasm"/>
    <property type="evidence" value="ECO:0007669"/>
    <property type="project" value="UniProtKB-SubCell"/>
</dbReference>
<dbReference type="SMART" id="SM00355">
    <property type="entry name" value="ZnF_C2H2"/>
    <property type="match status" value="1"/>
</dbReference>
<protein>
    <recommendedName>
        <fullName evidence="6">C2H2-type domain-containing protein</fullName>
    </recommendedName>
</protein>
<dbReference type="PROSITE" id="PS50157">
    <property type="entry name" value="ZINC_FINGER_C2H2_2"/>
    <property type="match status" value="1"/>
</dbReference>
<dbReference type="Proteomes" id="UP000015102">
    <property type="component" value="Unassembled WGS sequence"/>
</dbReference>
<dbReference type="EMBL" id="CAQQ02131608">
    <property type="status" value="NOT_ANNOTATED_CDS"/>
    <property type="molecule type" value="Genomic_DNA"/>
</dbReference>
<evidence type="ECO:0000256" key="1">
    <source>
        <dbReference type="ARBA" id="ARBA00022723"/>
    </source>
</evidence>
<feature type="compositionally biased region" description="Low complexity" evidence="5">
    <location>
        <begin position="161"/>
        <end position="172"/>
    </location>
</feature>
<sequence length="513" mass="55081">MKSVSQSSALSSTPNITSPVTASNFILNQQSLPQQSASSVRTSVTSSGGAAEAEGSIPNLKRPISVLKQQQQQPSNHLSLIPTVSASTNQKNKDNLEDLNTPISTSSIPSFFGPSSVIEPPPITGSIESEDLGLEVNSSELCSNLKSERTTPRLIVKEESSNINSSYNSNSSTMYPTQSNQNSNNSNTLNNISSNSPHHSISQSTGATMTGINFNVGVGATSAATATVPVSSMNPVQSSDATQVTVFPPQISPSLGLGNNWVLPSPDKSLFQPPLFSLIGATNSNSHLTTHAPSPSPSHNIPLVPFSSSSNSDKQPPIELLGLNMDCSNLLIKQPMPNYSGHHGDIQNQHGCHDVYGGSRQHLGTSIVPKYQWLEATPDYGQLVVGSPTTSNTSYGVIPKQETAQSFSSPTNIPNNMGQSQSNENYSAVQLAEYTPSTSKGHEILSQVYQQSSLPLKLVPVKPRKYPNRPSKTPVHERPYACPVENCDRRFSRSDELTRHIRIHTGQKPFQCR</sequence>
<feature type="compositionally biased region" description="Low complexity" evidence="5">
    <location>
        <begin position="179"/>
        <end position="204"/>
    </location>
</feature>
<dbReference type="EMBL" id="CAQQ02131606">
    <property type="status" value="NOT_ANNOTATED_CDS"/>
    <property type="molecule type" value="Genomic_DNA"/>
</dbReference>
<dbReference type="GO" id="GO:0008270">
    <property type="term" value="F:zinc ion binding"/>
    <property type="evidence" value="ECO:0007669"/>
    <property type="project" value="UniProtKB-KW"/>
</dbReference>
<evidence type="ECO:0000313" key="8">
    <source>
        <dbReference type="Proteomes" id="UP000015102"/>
    </source>
</evidence>
<dbReference type="EMBL" id="CAQQ02131607">
    <property type="status" value="NOT_ANNOTATED_CDS"/>
    <property type="molecule type" value="Genomic_DNA"/>
</dbReference>
<dbReference type="AlphaFoldDB" id="T1GGR2"/>
<feature type="compositionally biased region" description="Polar residues" evidence="5">
    <location>
        <begin position="67"/>
        <end position="90"/>
    </location>
</feature>
<name>T1GGR2_MEGSC</name>
<keyword evidence="1" id="KW-0479">Metal-binding</keyword>
<dbReference type="InterPro" id="IPR036236">
    <property type="entry name" value="Znf_C2H2_sf"/>
</dbReference>
<dbReference type="GO" id="GO:0005634">
    <property type="term" value="C:nucleus"/>
    <property type="evidence" value="ECO:0007669"/>
    <property type="project" value="UniProtKB-SubCell"/>
</dbReference>
<dbReference type="SUPFAM" id="SSF57667">
    <property type="entry name" value="beta-beta-alpha zinc fingers"/>
    <property type="match status" value="1"/>
</dbReference>
<dbReference type="GO" id="GO:0000981">
    <property type="term" value="F:DNA-binding transcription factor activity, RNA polymerase II-specific"/>
    <property type="evidence" value="ECO:0007669"/>
    <property type="project" value="TreeGrafter"/>
</dbReference>
<keyword evidence="3" id="KW-0862">Zinc</keyword>
<accession>T1GGR2</accession>
<organism evidence="7 8">
    <name type="scientific">Megaselia scalaris</name>
    <name type="common">Humpbacked fly</name>
    <name type="synonym">Phora scalaris</name>
    <dbReference type="NCBI Taxonomy" id="36166"/>
    <lineage>
        <taxon>Eukaryota</taxon>
        <taxon>Metazoa</taxon>
        <taxon>Ecdysozoa</taxon>
        <taxon>Arthropoda</taxon>
        <taxon>Hexapoda</taxon>
        <taxon>Insecta</taxon>
        <taxon>Pterygota</taxon>
        <taxon>Neoptera</taxon>
        <taxon>Endopterygota</taxon>
        <taxon>Diptera</taxon>
        <taxon>Brachycera</taxon>
        <taxon>Muscomorpha</taxon>
        <taxon>Platypezoidea</taxon>
        <taxon>Phoridae</taxon>
        <taxon>Megaseliini</taxon>
        <taxon>Megaselia</taxon>
    </lineage>
</organism>
<dbReference type="Gene3D" id="3.30.160.60">
    <property type="entry name" value="Classic Zinc Finger"/>
    <property type="match status" value="1"/>
</dbReference>
<evidence type="ECO:0000259" key="6">
    <source>
        <dbReference type="PROSITE" id="PS50157"/>
    </source>
</evidence>
<feature type="region of interest" description="Disordered" evidence="5">
    <location>
        <begin position="156"/>
        <end position="206"/>
    </location>
</feature>
<evidence type="ECO:0000256" key="3">
    <source>
        <dbReference type="ARBA" id="ARBA00022833"/>
    </source>
</evidence>
<dbReference type="HOGENOM" id="CLU_531667_0_0_1"/>
<feature type="compositionally biased region" description="Low complexity" evidence="5">
    <location>
        <begin position="34"/>
        <end position="50"/>
    </location>
</feature>
<dbReference type="STRING" id="36166.T1GGR2"/>
<evidence type="ECO:0000256" key="2">
    <source>
        <dbReference type="ARBA" id="ARBA00022771"/>
    </source>
</evidence>
<dbReference type="EMBL" id="CAQQ02131609">
    <property type="status" value="NOT_ANNOTATED_CDS"/>
    <property type="molecule type" value="Genomic_DNA"/>
</dbReference>
<reference evidence="7" key="2">
    <citation type="submission" date="2015-06" db="UniProtKB">
        <authorList>
            <consortium name="EnsemblMetazoa"/>
        </authorList>
    </citation>
    <scope>IDENTIFICATION</scope>
</reference>
<dbReference type="Pfam" id="PF00096">
    <property type="entry name" value="zf-C2H2"/>
    <property type="match status" value="1"/>
</dbReference>
<dbReference type="GO" id="GO:0000978">
    <property type="term" value="F:RNA polymerase II cis-regulatory region sequence-specific DNA binding"/>
    <property type="evidence" value="ECO:0007669"/>
    <property type="project" value="TreeGrafter"/>
</dbReference>
<dbReference type="PANTHER" id="PTHR23235:SF60">
    <property type="entry name" value="STRIPE, ISOFORM D"/>
    <property type="match status" value="1"/>
</dbReference>
<reference evidence="8" key="1">
    <citation type="submission" date="2013-02" db="EMBL/GenBank/DDBJ databases">
        <authorList>
            <person name="Hughes D."/>
        </authorList>
    </citation>
    <scope>NUCLEOTIDE SEQUENCE</scope>
    <source>
        <strain>Durham</strain>
        <strain evidence="8">NC isolate 2 -- Noor lab</strain>
    </source>
</reference>
<keyword evidence="8" id="KW-1185">Reference proteome</keyword>